<evidence type="ECO:0000313" key="5">
    <source>
        <dbReference type="EMBL" id="AJA09576.1"/>
    </source>
</evidence>
<dbReference type="Pfam" id="PF00440">
    <property type="entry name" value="TetR_N"/>
    <property type="match status" value="1"/>
</dbReference>
<dbReference type="OrthoDB" id="5292901at2"/>
<dbReference type="GO" id="GO:0003700">
    <property type="term" value="F:DNA-binding transcription factor activity"/>
    <property type="evidence" value="ECO:0007669"/>
    <property type="project" value="TreeGrafter"/>
</dbReference>
<dbReference type="HOGENOM" id="CLU_069356_27_1_5"/>
<dbReference type="InterPro" id="IPR001647">
    <property type="entry name" value="HTH_TetR"/>
</dbReference>
<dbReference type="STRING" id="1515612.SKP52_13440"/>
<dbReference type="GO" id="GO:0000976">
    <property type="term" value="F:transcription cis-regulatory region binding"/>
    <property type="evidence" value="ECO:0007669"/>
    <property type="project" value="TreeGrafter"/>
</dbReference>
<dbReference type="Proteomes" id="UP000030907">
    <property type="component" value="Chromosome"/>
</dbReference>
<feature type="region of interest" description="Disordered" evidence="3">
    <location>
        <begin position="1"/>
        <end position="23"/>
    </location>
</feature>
<keyword evidence="6" id="KW-1185">Reference proteome</keyword>
<feature type="compositionally biased region" description="Basic and acidic residues" evidence="3">
    <location>
        <begin position="1"/>
        <end position="11"/>
    </location>
</feature>
<protein>
    <submittedName>
        <fullName evidence="5">TetR/AcrR family transcriptional regulator</fullName>
    </submittedName>
</protein>
<dbReference type="AlphaFoldDB" id="A0A0A7PHJ6"/>
<feature type="compositionally biased region" description="Polar residues" evidence="3">
    <location>
        <begin position="12"/>
        <end position="23"/>
    </location>
</feature>
<dbReference type="InterPro" id="IPR009057">
    <property type="entry name" value="Homeodomain-like_sf"/>
</dbReference>
<dbReference type="InterPro" id="IPR050109">
    <property type="entry name" value="HTH-type_TetR-like_transc_reg"/>
</dbReference>
<dbReference type="PRINTS" id="PR00455">
    <property type="entry name" value="HTHTETR"/>
</dbReference>
<keyword evidence="1 2" id="KW-0238">DNA-binding</keyword>
<organism evidence="5 6">
    <name type="scientific">Sphingopyxis fribergensis</name>
    <dbReference type="NCBI Taxonomy" id="1515612"/>
    <lineage>
        <taxon>Bacteria</taxon>
        <taxon>Pseudomonadati</taxon>
        <taxon>Pseudomonadota</taxon>
        <taxon>Alphaproteobacteria</taxon>
        <taxon>Sphingomonadales</taxon>
        <taxon>Sphingomonadaceae</taxon>
        <taxon>Sphingopyxis</taxon>
    </lineage>
</organism>
<dbReference type="InterPro" id="IPR039536">
    <property type="entry name" value="TetR_C_Proteobacteria"/>
</dbReference>
<dbReference type="Pfam" id="PF14246">
    <property type="entry name" value="TetR_C_7"/>
    <property type="match status" value="1"/>
</dbReference>
<feature type="domain" description="HTH tetR-type" evidence="4">
    <location>
        <begin position="24"/>
        <end position="84"/>
    </location>
</feature>
<evidence type="ECO:0000256" key="2">
    <source>
        <dbReference type="PROSITE-ProRule" id="PRU00335"/>
    </source>
</evidence>
<reference evidence="5 6" key="1">
    <citation type="journal article" date="2015" name="Int. J. Syst. Evol. Microbiol.">
        <title>Description of Sphingopyxis fribergensis sp. nov. - a soil bacterium with the ability to degrade styrene and phenylacetic acid.</title>
        <authorList>
            <person name="Oelschlagel M."/>
            <person name="Ruckert C."/>
            <person name="Kalinowski J."/>
            <person name="Schmidt G."/>
            <person name="Schlomann M."/>
            <person name="Tischler D."/>
        </authorList>
    </citation>
    <scope>NUCLEOTIDE SEQUENCE [LARGE SCALE GENOMIC DNA]</scope>
    <source>
        <strain evidence="5 6">Kp5.2</strain>
    </source>
</reference>
<dbReference type="SUPFAM" id="SSF46689">
    <property type="entry name" value="Homeodomain-like"/>
    <property type="match status" value="1"/>
</dbReference>
<evidence type="ECO:0000259" key="4">
    <source>
        <dbReference type="PROSITE" id="PS50977"/>
    </source>
</evidence>
<evidence type="ECO:0000313" key="6">
    <source>
        <dbReference type="Proteomes" id="UP000030907"/>
    </source>
</evidence>
<dbReference type="InterPro" id="IPR036271">
    <property type="entry name" value="Tet_transcr_reg_TetR-rel_C_sf"/>
</dbReference>
<dbReference type="PANTHER" id="PTHR30055:SF146">
    <property type="entry name" value="HTH-TYPE TRANSCRIPTIONAL DUAL REGULATOR CECR"/>
    <property type="match status" value="1"/>
</dbReference>
<dbReference type="SUPFAM" id="SSF48498">
    <property type="entry name" value="Tetracyclin repressor-like, C-terminal domain"/>
    <property type="match status" value="1"/>
</dbReference>
<sequence>MTSTQKTKEQASGRTGRPTRQASQALSRKILRVARDVFFADGFGRSTAERIAAKAGISKRTLYARYGSKKLLFEAVILREIEDRLSFLEQHVPEHGDVRPELEELSDELLSWMLTDIHVALERVVMAEAARFPALARNLYEFGVGRTTRLVAEVLRKAEERGEIRVSDANFAAEQFISSVILSPFRRAALGVGVTSHNETSSARMRQAVDLFVYGCRPSQKGSHP</sequence>
<gene>
    <name evidence="5" type="ORF">SKP52_13440</name>
</gene>
<dbReference type="RefSeq" id="WP_039575391.1">
    <property type="nucleotide sequence ID" value="NZ_CP009122.1"/>
</dbReference>
<dbReference type="KEGG" id="sphk:SKP52_13440"/>
<name>A0A0A7PHJ6_9SPHN</name>
<dbReference type="EMBL" id="CP009122">
    <property type="protein sequence ID" value="AJA09576.1"/>
    <property type="molecule type" value="Genomic_DNA"/>
</dbReference>
<accession>A0A0A7PHJ6</accession>
<dbReference type="PROSITE" id="PS50977">
    <property type="entry name" value="HTH_TETR_2"/>
    <property type="match status" value="1"/>
</dbReference>
<dbReference type="Gene3D" id="1.10.357.10">
    <property type="entry name" value="Tetracycline Repressor, domain 2"/>
    <property type="match status" value="1"/>
</dbReference>
<feature type="DNA-binding region" description="H-T-H motif" evidence="2">
    <location>
        <begin position="47"/>
        <end position="66"/>
    </location>
</feature>
<evidence type="ECO:0000256" key="1">
    <source>
        <dbReference type="ARBA" id="ARBA00023125"/>
    </source>
</evidence>
<dbReference type="PANTHER" id="PTHR30055">
    <property type="entry name" value="HTH-TYPE TRANSCRIPTIONAL REGULATOR RUTR"/>
    <property type="match status" value="1"/>
</dbReference>
<evidence type="ECO:0000256" key="3">
    <source>
        <dbReference type="SAM" id="MobiDB-lite"/>
    </source>
</evidence>
<proteinExistence type="predicted"/>